<feature type="domain" description="Reverse transcriptase/retrotransposon-derived protein RNase H-like" evidence="3">
    <location>
        <begin position="571"/>
        <end position="648"/>
    </location>
</feature>
<dbReference type="SUPFAM" id="SSF56672">
    <property type="entry name" value="DNA/RNA polymerases"/>
    <property type="match status" value="1"/>
</dbReference>
<reference evidence="4 5" key="1">
    <citation type="journal article" date="2017" name="Nat. Commun.">
        <title>Genome assembly with in vitro proximity ligation data and whole-genome triplication in lettuce.</title>
        <authorList>
            <person name="Reyes-Chin-Wo S."/>
            <person name="Wang Z."/>
            <person name="Yang X."/>
            <person name="Kozik A."/>
            <person name="Arikit S."/>
            <person name="Song C."/>
            <person name="Xia L."/>
            <person name="Froenicke L."/>
            <person name="Lavelle D.O."/>
            <person name="Truco M.J."/>
            <person name="Xia R."/>
            <person name="Zhu S."/>
            <person name="Xu C."/>
            <person name="Xu H."/>
            <person name="Xu X."/>
            <person name="Cox K."/>
            <person name="Korf I."/>
            <person name="Meyers B.C."/>
            <person name="Michelmore R.W."/>
        </authorList>
    </citation>
    <scope>NUCLEOTIDE SEQUENCE [LARGE SCALE GENOMIC DNA]</scope>
    <source>
        <strain evidence="5">cv. Salinas</strain>
        <tissue evidence="4">Seedlings</tissue>
    </source>
</reference>
<dbReference type="InterPro" id="IPR000477">
    <property type="entry name" value="RT_dom"/>
</dbReference>
<dbReference type="CDD" id="cd01647">
    <property type="entry name" value="RT_LTR"/>
    <property type="match status" value="1"/>
</dbReference>
<dbReference type="PANTHER" id="PTHR48475:SF2">
    <property type="entry name" value="RIBONUCLEASE H"/>
    <property type="match status" value="1"/>
</dbReference>
<gene>
    <name evidence="4" type="ORF">LSAT_V11C300153800</name>
</gene>
<dbReference type="Pfam" id="PF17919">
    <property type="entry name" value="RT_RNaseH_2"/>
    <property type="match status" value="1"/>
</dbReference>
<dbReference type="Gene3D" id="3.30.70.270">
    <property type="match status" value="2"/>
</dbReference>
<dbReference type="PANTHER" id="PTHR48475">
    <property type="entry name" value="RIBONUCLEASE H"/>
    <property type="match status" value="1"/>
</dbReference>
<dbReference type="InterPro" id="IPR043128">
    <property type="entry name" value="Rev_trsase/Diguanyl_cyclase"/>
</dbReference>
<dbReference type="Pfam" id="PF00078">
    <property type="entry name" value="RVT_1"/>
    <property type="match status" value="1"/>
</dbReference>
<dbReference type="InterPro" id="IPR043502">
    <property type="entry name" value="DNA/RNA_pol_sf"/>
</dbReference>
<evidence type="ECO:0000259" key="2">
    <source>
        <dbReference type="Pfam" id="PF13456"/>
    </source>
</evidence>
<evidence type="ECO:0000313" key="4">
    <source>
        <dbReference type="EMBL" id="KAJ0216025.1"/>
    </source>
</evidence>
<dbReference type="InterPro" id="IPR041577">
    <property type="entry name" value="RT_RNaseH_2"/>
</dbReference>
<dbReference type="GO" id="GO:0004523">
    <property type="term" value="F:RNA-DNA hybrid ribonuclease activity"/>
    <property type="evidence" value="ECO:0007669"/>
    <property type="project" value="InterPro"/>
</dbReference>
<dbReference type="InterPro" id="IPR012337">
    <property type="entry name" value="RNaseH-like_sf"/>
</dbReference>
<evidence type="ECO:0000259" key="3">
    <source>
        <dbReference type="Pfam" id="PF17919"/>
    </source>
</evidence>
<dbReference type="CDD" id="cd09279">
    <property type="entry name" value="RNase_HI_like"/>
    <property type="match status" value="1"/>
</dbReference>
<dbReference type="Pfam" id="PF13456">
    <property type="entry name" value="RVT_3"/>
    <property type="match status" value="1"/>
</dbReference>
<dbReference type="Proteomes" id="UP000235145">
    <property type="component" value="Unassembled WGS sequence"/>
</dbReference>
<dbReference type="EMBL" id="NBSK02000003">
    <property type="protein sequence ID" value="KAJ0216025.1"/>
    <property type="molecule type" value="Genomic_DNA"/>
</dbReference>
<organism evidence="4 5">
    <name type="scientific">Lactuca sativa</name>
    <name type="common">Garden lettuce</name>
    <dbReference type="NCBI Taxonomy" id="4236"/>
    <lineage>
        <taxon>Eukaryota</taxon>
        <taxon>Viridiplantae</taxon>
        <taxon>Streptophyta</taxon>
        <taxon>Embryophyta</taxon>
        <taxon>Tracheophyta</taxon>
        <taxon>Spermatophyta</taxon>
        <taxon>Magnoliopsida</taxon>
        <taxon>eudicotyledons</taxon>
        <taxon>Gunneridae</taxon>
        <taxon>Pentapetalae</taxon>
        <taxon>asterids</taxon>
        <taxon>campanulids</taxon>
        <taxon>Asterales</taxon>
        <taxon>Asteraceae</taxon>
        <taxon>Cichorioideae</taxon>
        <taxon>Cichorieae</taxon>
        <taxon>Lactucinae</taxon>
        <taxon>Lactuca</taxon>
    </lineage>
</organism>
<dbReference type="GO" id="GO:0003676">
    <property type="term" value="F:nucleic acid binding"/>
    <property type="evidence" value="ECO:0007669"/>
    <property type="project" value="InterPro"/>
</dbReference>
<dbReference type="AlphaFoldDB" id="A0A9R1XIL6"/>
<evidence type="ECO:0008006" key="6">
    <source>
        <dbReference type="Google" id="ProtNLM"/>
    </source>
</evidence>
<protein>
    <recommendedName>
        <fullName evidence="6">RNase H type-1 domain-containing protein</fullName>
    </recommendedName>
</protein>
<feature type="domain" description="Reverse transcriptase" evidence="1">
    <location>
        <begin position="345"/>
        <end position="504"/>
    </location>
</feature>
<proteinExistence type="predicted"/>
<sequence length="903" mass="102824">MELGQICSFKEPGAGPRGQWPSFLERKAKVLRNKEVPLVKVQWQNQRGSEWTWELEAEMREHYLELFTTADFEDEVQFKWGENCNTPNLRYKLYNLIFILKGLLDELDALTRQWKDNLKPTTGRLVGFTGHNLWPLGTIHLPLTLTSHDKQRKKTAVVDFVVIWHSTKHNIILRRTTLLKLGAVLSTMHIIVKFSTTKGPTTILATPPRELQYFTVMQPTKITRETKKARAESTNEKEVINEEYPDQPINIGRGLTGHTRHALIDLLRRYKHMFAWTPTNMVGVDRKVIEHKLMIKPGTKEIKQKKRVQGGDRNMAINAEVAKLMQEGILQEAVFPTWIANPVMVRKHDGSWHMCIDFSDLNKACTKDCYPLPEIDQKVDSLQGFKLKCFLDAYKGYHQIMMSKEDQEKTTFYTDHDTFCYTKMPFGLKNTGETYQRLVDSIFSNKIGRNIEVYVDNMVIKSPDEAKMLGDVEQTFRKLEKEKMKLNPGKCTFGVEEGQFLGYYVTRQGIPPSPVNVDEFMETPPPNTLRDAQGLNGKLTALCRYISKSTDKAMPLFHTLKGCIEKSNFQWTAAVESALQKIKEALHKLPTLASPILGETLQVYLSNSNEAISSVLDVEREGEQKPVYFVSRALQGPELNYPTLEKLIEVLMNCSIKQILLKPETSGRLAKWAIELGEHDISYHPRMSIKGQALADFLLEIPGGGDATKEGIMVVKGIPENNRKWMLYTDGTSSREGSGACLILTSPEGEEVTYALRFDFHTSNNETEYEALLVGLRLAKQMGAEVVAALTDSRLAANQINGSFETRDKRMERYVKIEFTIKQIPRSENRRADALSKLASTCFDQLSKKVLVEVLKERSIDEQKVSILTTAGPTWMTPLVEYLQQGVLPDNHDEARKIRIKAP</sequence>
<dbReference type="Gene3D" id="3.10.10.10">
    <property type="entry name" value="HIV Type 1 Reverse Transcriptase, subunit A, domain 1"/>
    <property type="match status" value="1"/>
</dbReference>
<feature type="domain" description="RNase H type-1" evidence="2">
    <location>
        <begin position="730"/>
        <end position="838"/>
    </location>
</feature>
<evidence type="ECO:0000259" key="1">
    <source>
        <dbReference type="Pfam" id="PF00078"/>
    </source>
</evidence>
<dbReference type="InterPro" id="IPR036397">
    <property type="entry name" value="RNaseH_sf"/>
</dbReference>
<name>A0A9R1XIL6_LACSA</name>
<dbReference type="SUPFAM" id="SSF53098">
    <property type="entry name" value="Ribonuclease H-like"/>
    <property type="match status" value="1"/>
</dbReference>
<evidence type="ECO:0000313" key="5">
    <source>
        <dbReference type="Proteomes" id="UP000235145"/>
    </source>
</evidence>
<accession>A0A9R1XIL6</accession>
<dbReference type="InterPro" id="IPR002156">
    <property type="entry name" value="RNaseH_domain"/>
</dbReference>
<dbReference type="Gene3D" id="3.30.420.10">
    <property type="entry name" value="Ribonuclease H-like superfamily/Ribonuclease H"/>
    <property type="match status" value="1"/>
</dbReference>
<comment type="caution">
    <text evidence="4">The sequence shown here is derived from an EMBL/GenBank/DDBJ whole genome shotgun (WGS) entry which is preliminary data.</text>
</comment>
<keyword evidence="5" id="KW-1185">Reference proteome</keyword>